<dbReference type="PIRSF" id="PIRSF037356">
    <property type="entry name" value="DUF1797"/>
    <property type="match status" value="1"/>
</dbReference>
<evidence type="ECO:0000313" key="5">
    <source>
        <dbReference type="Proteomes" id="UP000322524"/>
    </source>
</evidence>
<dbReference type="Proteomes" id="UP000322524">
    <property type="component" value="Unassembled WGS sequence"/>
</dbReference>
<reference evidence="1 4" key="1">
    <citation type="submission" date="2017-04" db="EMBL/GenBank/DDBJ databases">
        <title>Complete Genome Sequence of the Bacillus horikoshii 20a strain from Cuatro Cienegas, Coahuila, Mexico.</title>
        <authorList>
            <person name="Zarza E."/>
            <person name="Alcaraz L.D."/>
            <person name="Aguilar-Salinas B."/>
            <person name="Islas A."/>
            <person name="Olmedo-Alvarez G."/>
        </authorList>
    </citation>
    <scope>NUCLEOTIDE SEQUENCE [LARGE SCALE GENOMIC DNA]</scope>
    <source>
        <strain evidence="1 4">20a</strain>
    </source>
</reference>
<organism evidence="2 6">
    <name type="scientific">Sutcliffiella horikoshii</name>
    <dbReference type="NCBI Taxonomy" id="79883"/>
    <lineage>
        <taxon>Bacteria</taxon>
        <taxon>Bacillati</taxon>
        <taxon>Bacillota</taxon>
        <taxon>Bacilli</taxon>
        <taxon>Bacillales</taxon>
        <taxon>Bacillaceae</taxon>
        <taxon>Sutcliffiella</taxon>
    </lineage>
</organism>
<protein>
    <submittedName>
        <fullName evidence="2">DUF1797 family protein</fullName>
    </submittedName>
</protein>
<name>A0A1Y0CMF9_9BACI</name>
<evidence type="ECO:0000313" key="2">
    <source>
        <dbReference type="EMBL" id="TYS68568.1"/>
    </source>
</evidence>
<dbReference type="EMBL" id="VTET01000010">
    <property type="protein sequence ID" value="TYS68568.1"/>
    <property type="molecule type" value="Genomic_DNA"/>
</dbReference>
<dbReference type="EMBL" id="CP020880">
    <property type="protein sequence ID" value="ART76156.1"/>
    <property type="molecule type" value="Genomic_DNA"/>
</dbReference>
<dbReference type="Proteomes" id="UP000324517">
    <property type="component" value="Unassembled WGS sequence"/>
</dbReference>
<gene>
    <name evidence="1" type="ORF">B4U37_08935</name>
    <name evidence="2" type="ORF">FZC75_17915</name>
    <name evidence="3" type="ORF">FZC76_02525</name>
</gene>
<dbReference type="AlphaFoldDB" id="A0A1Y0CMF9"/>
<keyword evidence="4" id="KW-1185">Reference proteome</keyword>
<dbReference type="InterPro" id="IPR014904">
    <property type="entry name" value="YkuJ-like"/>
</dbReference>
<dbReference type="InterPro" id="IPR038073">
    <property type="entry name" value="YkuJ-like_sf"/>
</dbReference>
<dbReference type="Pfam" id="PF08796">
    <property type="entry name" value="DUF1797"/>
    <property type="match status" value="1"/>
</dbReference>
<accession>A0A1Y0CMF9</accession>
<dbReference type="SUPFAM" id="SSF143567">
    <property type="entry name" value="YkuJ-like"/>
    <property type="match status" value="1"/>
</dbReference>
<dbReference type="GeneID" id="96738546"/>
<sequence>MSLLVGIVKRLNDLKETSEAGNEPAQRFFEVNGEKVCSVKFFDKTNTYELEVFLKGENPKTYQFDNIDMIAIEIFDLIH</sequence>
<dbReference type="RefSeq" id="WP_010192712.1">
    <property type="nucleotide sequence ID" value="NZ_CP020880.1"/>
</dbReference>
<reference evidence="5 6" key="2">
    <citation type="submission" date="2019-08" db="EMBL/GenBank/DDBJ databases">
        <title>Bacillus genomes from the desert of Cuatro Cienegas, Coahuila.</title>
        <authorList>
            <person name="Olmedo-Alvarez G."/>
        </authorList>
    </citation>
    <scope>NUCLEOTIDE SEQUENCE [LARGE SCALE GENOMIC DNA]</scope>
    <source>
        <strain evidence="3 5">CH28_1T</strain>
        <strain evidence="2 6">CH98b_3T</strain>
    </source>
</reference>
<dbReference type="OrthoDB" id="2361638at2"/>
<evidence type="ECO:0000313" key="4">
    <source>
        <dbReference type="Proteomes" id="UP000195573"/>
    </source>
</evidence>
<evidence type="ECO:0000313" key="3">
    <source>
        <dbReference type="EMBL" id="TYS70790.1"/>
    </source>
</evidence>
<dbReference type="STRING" id="79883.GCA_001636495_03219"/>
<dbReference type="Gene3D" id="3.30.720.20">
    <property type="entry name" value="Protein of unknown function DUF1797"/>
    <property type="match status" value="1"/>
</dbReference>
<dbReference type="Proteomes" id="UP000195573">
    <property type="component" value="Chromosome"/>
</dbReference>
<evidence type="ECO:0000313" key="6">
    <source>
        <dbReference type="Proteomes" id="UP000324517"/>
    </source>
</evidence>
<proteinExistence type="predicted"/>
<dbReference type="EMBL" id="VTEV01000001">
    <property type="protein sequence ID" value="TYS70790.1"/>
    <property type="molecule type" value="Genomic_DNA"/>
</dbReference>
<dbReference type="KEGG" id="bhk:B4U37_08935"/>
<evidence type="ECO:0000313" key="1">
    <source>
        <dbReference type="EMBL" id="ART76156.1"/>
    </source>
</evidence>